<dbReference type="EMBL" id="JPPY01000020">
    <property type="protein sequence ID" value="KND39651.1"/>
    <property type="molecule type" value="Genomic_DNA"/>
</dbReference>
<dbReference type="AlphaFoldDB" id="A0A0L0KP76"/>
<keyword evidence="2" id="KW-0378">Hydrolase</keyword>
<feature type="chain" id="PRO_5005543005" description="SMP-30/Gluconolactonase/LRE-like region domain-containing protein" evidence="3">
    <location>
        <begin position="30"/>
        <end position="343"/>
    </location>
</feature>
<dbReference type="Gene3D" id="2.120.10.30">
    <property type="entry name" value="TolB, C-terminal domain"/>
    <property type="match status" value="1"/>
</dbReference>
<dbReference type="RefSeq" id="WP_050369175.1">
    <property type="nucleotide sequence ID" value="NZ_KQ257800.1"/>
</dbReference>
<feature type="domain" description="SMP-30/Gluconolactonase/LRE-like region" evidence="4">
    <location>
        <begin position="66"/>
        <end position="319"/>
    </location>
</feature>
<proteinExistence type="inferred from homology"/>
<accession>A0A0L0KP76</accession>
<keyword evidence="3" id="KW-0732">Signal</keyword>
<dbReference type="SUPFAM" id="SSF63829">
    <property type="entry name" value="Calcium-dependent phosphotriesterase"/>
    <property type="match status" value="1"/>
</dbReference>
<dbReference type="InterPro" id="IPR011042">
    <property type="entry name" value="6-blade_b-propeller_TolB-like"/>
</dbReference>
<gene>
    <name evidence="5" type="ORF">IQ63_02440</name>
</gene>
<dbReference type="PATRIC" id="fig|42234.21.peg.505"/>
<evidence type="ECO:0000313" key="6">
    <source>
        <dbReference type="Proteomes" id="UP000037151"/>
    </source>
</evidence>
<evidence type="ECO:0000256" key="2">
    <source>
        <dbReference type="ARBA" id="ARBA00022801"/>
    </source>
</evidence>
<evidence type="ECO:0000259" key="4">
    <source>
        <dbReference type="Pfam" id="PF08450"/>
    </source>
</evidence>
<dbReference type="Proteomes" id="UP000037151">
    <property type="component" value="Unassembled WGS sequence"/>
</dbReference>
<evidence type="ECO:0000256" key="1">
    <source>
        <dbReference type="ARBA" id="ARBA00008853"/>
    </source>
</evidence>
<evidence type="ECO:0000313" key="5">
    <source>
        <dbReference type="EMBL" id="KND39651.1"/>
    </source>
</evidence>
<feature type="signal peptide" evidence="3">
    <location>
        <begin position="1"/>
        <end position="29"/>
    </location>
</feature>
<name>A0A0L0KP76_9ACTN</name>
<evidence type="ECO:0000256" key="3">
    <source>
        <dbReference type="SAM" id="SignalP"/>
    </source>
</evidence>
<dbReference type="PROSITE" id="PS51257">
    <property type="entry name" value="PROKAR_LIPOPROTEIN"/>
    <property type="match status" value="1"/>
</dbReference>
<protein>
    <recommendedName>
        <fullName evidence="4">SMP-30/Gluconolactonase/LRE-like region domain-containing protein</fullName>
    </recommendedName>
</protein>
<sequence length="343" mass="35614">MTHRLTPRSLAGLTAVGLLALTGCGTATATTPAATPASSGKDRIIRAIQAAHVTDTHEATGMTLLEGPVLDKDGGLYVVDVTAPPGGPKLLSVDVATGKHKGVYTDRTGAYTSAQISPYDGRVYLTDFRTGSVVSLAPDGSDPRTFFAGEVDGSVMNPDDITFDDDGNLYVSDLHRMETGKAEGRIVRIDRDGGRTTVLADKLAHPNGVMFDPGQRGLWISELAENTISYLLLDAGKAAVTTQHEAIHVNGGVAQTDSISVDADGNLYVGLHGRPAMAVYSEDGERLGTVEVPAKEAKGLRSATNVAITPGGTTAYMTVSGPAGGYVYTFPALAKGIRLSNGG</sequence>
<dbReference type="InterPro" id="IPR013658">
    <property type="entry name" value="SGL"/>
</dbReference>
<organism evidence="5 6">
    <name type="scientific">Streptomyces acidiscabies</name>
    <dbReference type="NCBI Taxonomy" id="42234"/>
    <lineage>
        <taxon>Bacteria</taxon>
        <taxon>Bacillati</taxon>
        <taxon>Actinomycetota</taxon>
        <taxon>Actinomycetes</taxon>
        <taxon>Kitasatosporales</taxon>
        <taxon>Streptomycetaceae</taxon>
        <taxon>Streptomyces</taxon>
    </lineage>
</organism>
<dbReference type="InterPro" id="IPR051262">
    <property type="entry name" value="SMP-30/CGR1_Lactonase"/>
</dbReference>
<comment type="caution">
    <text evidence="5">The sequence shown here is derived from an EMBL/GenBank/DDBJ whole genome shotgun (WGS) entry which is preliminary data.</text>
</comment>
<dbReference type="PANTHER" id="PTHR47572:SF4">
    <property type="entry name" value="LACTONASE DRP35"/>
    <property type="match status" value="1"/>
</dbReference>
<dbReference type="GO" id="GO:0016787">
    <property type="term" value="F:hydrolase activity"/>
    <property type="evidence" value="ECO:0007669"/>
    <property type="project" value="UniProtKB-KW"/>
</dbReference>
<dbReference type="Pfam" id="PF08450">
    <property type="entry name" value="SGL"/>
    <property type="match status" value="1"/>
</dbReference>
<dbReference type="PANTHER" id="PTHR47572">
    <property type="entry name" value="LIPOPROTEIN-RELATED"/>
    <property type="match status" value="1"/>
</dbReference>
<comment type="similarity">
    <text evidence="1">Belongs to the SMP-30/CGR1 family.</text>
</comment>
<reference evidence="6" key="1">
    <citation type="submission" date="2014-07" db="EMBL/GenBank/DDBJ databases">
        <title>Genome sequencing of plant-pathogenic Streptomyces species.</title>
        <authorList>
            <person name="Harrison J."/>
            <person name="Sapp M."/>
            <person name="Thwaites R."/>
            <person name="Studholme D.J."/>
        </authorList>
    </citation>
    <scope>NUCLEOTIDE SEQUENCE [LARGE SCALE GENOMIC DNA]</scope>
    <source>
        <strain evidence="6">NCPPB 4445</strain>
    </source>
</reference>
<dbReference type="OrthoDB" id="9768084at2"/>